<name>B2A7G3_NATTJ</name>
<dbReference type="eggNOG" id="COG1721">
    <property type="taxonomic scope" value="Bacteria"/>
</dbReference>
<dbReference type="InParanoid" id="B2A7G3"/>
<proteinExistence type="predicted"/>
<gene>
    <name evidence="2" type="ordered locus">Nther_2105</name>
</gene>
<reference evidence="2 3" key="2">
    <citation type="journal article" date="2011" name="J. Bacteriol.">
        <title>Complete genome sequence of the anaerobic, halophilic alkalithermophile Natranaerobius thermophilus JW/NM-WN-LF.</title>
        <authorList>
            <person name="Zhao B."/>
            <person name="Mesbah N.M."/>
            <person name="Dalin E."/>
            <person name="Goodwin L."/>
            <person name="Nolan M."/>
            <person name="Pitluck S."/>
            <person name="Chertkov O."/>
            <person name="Brettin T.S."/>
            <person name="Han J."/>
            <person name="Larimer F.W."/>
            <person name="Land M.L."/>
            <person name="Hauser L."/>
            <person name="Kyrpides N."/>
            <person name="Wiegel J."/>
        </authorList>
    </citation>
    <scope>NUCLEOTIDE SEQUENCE [LARGE SCALE GENOMIC DNA]</scope>
    <source>
        <strain evidence="3">ATCC BAA-1301 / DSM 18059 / JW/NM-WN-LF</strain>
    </source>
</reference>
<dbReference type="OrthoDB" id="9778037at2"/>
<organism evidence="2 3">
    <name type="scientific">Natranaerobius thermophilus (strain ATCC BAA-1301 / DSM 18059 / JW/NM-WN-LF)</name>
    <dbReference type="NCBI Taxonomy" id="457570"/>
    <lineage>
        <taxon>Bacteria</taxon>
        <taxon>Bacillati</taxon>
        <taxon>Bacillota</taxon>
        <taxon>Clostridia</taxon>
        <taxon>Natranaerobiales</taxon>
        <taxon>Natranaerobiaceae</taxon>
        <taxon>Natranaerobius</taxon>
    </lineage>
</organism>
<feature type="domain" description="DUF58" evidence="1">
    <location>
        <begin position="194"/>
        <end position="300"/>
    </location>
</feature>
<evidence type="ECO:0000313" key="3">
    <source>
        <dbReference type="Proteomes" id="UP000001683"/>
    </source>
</evidence>
<dbReference type="Pfam" id="PF01882">
    <property type="entry name" value="DUF58"/>
    <property type="match status" value="1"/>
</dbReference>
<accession>B2A7G3</accession>
<evidence type="ECO:0000259" key="1">
    <source>
        <dbReference type="Pfam" id="PF01882"/>
    </source>
</evidence>
<evidence type="ECO:0000313" key="2">
    <source>
        <dbReference type="EMBL" id="ACB85672.1"/>
    </source>
</evidence>
<dbReference type="EMBL" id="CP001034">
    <property type="protein sequence ID" value="ACB85672.1"/>
    <property type="molecule type" value="Genomic_DNA"/>
</dbReference>
<dbReference type="KEGG" id="nth:Nther_2105"/>
<dbReference type="AlphaFoldDB" id="B2A7G3"/>
<dbReference type="PANTHER" id="PTHR34351">
    <property type="entry name" value="SLR1927 PROTEIN-RELATED"/>
    <property type="match status" value="1"/>
</dbReference>
<dbReference type="HOGENOM" id="CLU_026152_3_2_9"/>
<sequence>MTLTVKSRTYLYLTGLFVFLGILAGRGEFFIMSLPLAISLCTPLFASEKRDLNLKVINKASELVEGNDINLKIQLQAQESLPLVNLIHHGQLENTGKNFTQTVQLSLEQGEDRELSLTFPTKNYPGIYRMGDLSVELLEPWGTTSVIKNLSQSQKITVFPRIDLLENVNLINKPRLYHGNYTSSFMGEGLEFSEIKEYRHGDSLKHINWKKSLKWGGLLVNDRYLDRNIDAILLIDCLTQVKTDEKDYLHQCARGAASLAYNYIERKDRVGLIIYDGTIKTTLPQSGEAQLKTILRQLAALRKSYSYVARQVTKIPRFILPPQGIVYGFTNLCDDRAYNMFLDLASRGFQLVLIYISPFEMLNDELGDDSNSQVAKDIWKMKHESRINTLKNLGASVVETKGERLGHVLSRMEVKGQRRGSMALSQSGDLK</sequence>
<dbReference type="STRING" id="457570.Nther_2105"/>
<dbReference type="RefSeq" id="WP_012448528.1">
    <property type="nucleotide sequence ID" value="NC_010718.1"/>
</dbReference>
<dbReference type="Proteomes" id="UP000001683">
    <property type="component" value="Chromosome"/>
</dbReference>
<dbReference type="InterPro" id="IPR002881">
    <property type="entry name" value="DUF58"/>
</dbReference>
<keyword evidence="3" id="KW-1185">Reference proteome</keyword>
<protein>
    <recommendedName>
        <fullName evidence="1">DUF58 domain-containing protein</fullName>
    </recommendedName>
</protein>
<reference evidence="2 3" key="1">
    <citation type="submission" date="2008-04" db="EMBL/GenBank/DDBJ databases">
        <title>Complete sequence of chromosome of Natranaerobius thermophilus JW/NM-WN-LF.</title>
        <authorList>
            <consortium name="US DOE Joint Genome Institute"/>
            <person name="Copeland A."/>
            <person name="Lucas S."/>
            <person name="Lapidus A."/>
            <person name="Glavina del Rio T."/>
            <person name="Dalin E."/>
            <person name="Tice H."/>
            <person name="Bruce D."/>
            <person name="Goodwin L."/>
            <person name="Pitluck S."/>
            <person name="Chertkov O."/>
            <person name="Brettin T."/>
            <person name="Detter J.C."/>
            <person name="Han C."/>
            <person name="Kuske C.R."/>
            <person name="Schmutz J."/>
            <person name="Larimer F."/>
            <person name="Land M."/>
            <person name="Hauser L."/>
            <person name="Kyrpides N."/>
            <person name="Lykidis A."/>
            <person name="Mesbah N.M."/>
            <person name="Wiegel J."/>
        </authorList>
    </citation>
    <scope>NUCLEOTIDE SEQUENCE [LARGE SCALE GENOMIC DNA]</scope>
    <source>
        <strain evidence="3">ATCC BAA-1301 / DSM 18059 / JW/NM-WN-LF</strain>
    </source>
</reference>